<comment type="function">
    <text evidence="4">Formation of pseudouridine at positions 38, 39 and 40 in the anticodon stem and loop of transfer RNAs.</text>
</comment>
<evidence type="ECO:0000256" key="2">
    <source>
        <dbReference type="ARBA" id="ARBA00022694"/>
    </source>
</evidence>
<dbReference type="Gene3D" id="3.30.70.660">
    <property type="entry name" value="Pseudouridine synthase I, catalytic domain, C-terminal subdomain"/>
    <property type="match status" value="1"/>
</dbReference>
<keyword evidence="3 4" id="KW-0413">Isomerase</keyword>
<organism evidence="9 10">
    <name type="scientific">Deinococcus maricopensis (strain DSM 21211 / LMG 22137 / NRRL B-23946 / LB-34)</name>
    <dbReference type="NCBI Taxonomy" id="709986"/>
    <lineage>
        <taxon>Bacteria</taxon>
        <taxon>Thermotogati</taxon>
        <taxon>Deinococcota</taxon>
        <taxon>Deinococci</taxon>
        <taxon>Deinococcales</taxon>
        <taxon>Deinococcaceae</taxon>
        <taxon>Deinococcus</taxon>
    </lineage>
</organism>
<keyword evidence="2 4" id="KW-0819">tRNA processing</keyword>
<dbReference type="STRING" id="709986.Deima_0498"/>
<dbReference type="InterPro" id="IPR020097">
    <property type="entry name" value="PsdUridine_synth_TruA_a/b_dom"/>
</dbReference>
<evidence type="ECO:0000256" key="1">
    <source>
        <dbReference type="ARBA" id="ARBA00009375"/>
    </source>
</evidence>
<dbReference type="RefSeq" id="WP_013555662.1">
    <property type="nucleotide sequence ID" value="NC_014958.1"/>
</dbReference>
<dbReference type="CDD" id="cd02570">
    <property type="entry name" value="PseudoU_synth_EcTruA"/>
    <property type="match status" value="1"/>
</dbReference>
<dbReference type="OrthoDB" id="9811823at2"/>
<reference evidence="10" key="2">
    <citation type="submission" date="2011-01" db="EMBL/GenBank/DDBJ databases">
        <title>The complete genome of Deinococcus maricopensis DSM 21211.</title>
        <authorList>
            <consortium name="US DOE Joint Genome Institute (JGI-PGF)"/>
            <person name="Lucas S."/>
            <person name="Copeland A."/>
            <person name="Lapidus A."/>
            <person name="Goodwin L."/>
            <person name="Pitluck S."/>
            <person name="Kyrpides N."/>
            <person name="Mavromatis K."/>
            <person name="Pagani I."/>
            <person name="Ivanova N."/>
            <person name="Ovchinnikova G."/>
            <person name="Zeytun A."/>
            <person name="Detter J.C."/>
            <person name="Han C."/>
            <person name="Land M."/>
            <person name="Hauser L."/>
            <person name="Markowitz V."/>
            <person name="Cheng J.-F."/>
            <person name="Hugenholtz P."/>
            <person name="Woyke T."/>
            <person name="Wu D."/>
            <person name="Pukall R."/>
            <person name="Gehrich-Schroeter G."/>
            <person name="Brambilla E."/>
            <person name="Klenk H.-P."/>
            <person name="Eisen J.A."/>
        </authorList>
    </citation>
    <scope>NUCLEOTIDE SEQUENCE [LARGE SCALE GENOMIC DNA]</scope>
    <source>
        <strain evidence="10">DSM 21211 / LMG 22137 / NRRL B-23946 / LB-34</strain>
    </source>
</reference>
<dbReference type="AlphaFoldDB" id="E8U518"/>
<evidence type="ECO:0000256" key="3">
    <source>
        <dbReference type="ARBA" id="ARBA00023235"/>
    </source>
</evidence>
<feature type="binding site" evidence="4 6">
    <location>
        <position position="124"/>
    </location>
    <ligand>
        <name>substrate</name>
    </ligand>
</feature>
<gene>
    <name evidence="4" type="primary">truA</name>
    <name evidence="9" type="ordered locus">Deima_0498</name>
</gene>
<dbReference type="NCBIfam" id="TIGR00071">
    <property type="entry name" value="hisT_truA"/>
    <property type="match status" value="1"/>
</dbReference>
<dbReference type="KEGG" id="dmr:Deima_0498"/>
<comment type="similarity">
    <text evidence="1 4 7">Belongs to the tRNA pseudouridine synthase TruA family.</text>
</comment>
<dbReference type="Proteomes" id="UP000008635">
    <property type="component" value="Chromosome"/>
</dbReference>
<dbReference type="InterPro" id="IPR020103">
    <property type="entry name" value="PsdUridine_synth_cat_dom_sf"/>
</dbReference>
<dbReference type="GO" id="GO:0160147">
    <property type="term" value="F:tRNA pseudouridine(38-40) synthase activity"/>
    <property type="evidence" value="ECO:0007669"/>
    <property type="project" value="UniProtKB-EC"/>
</dbReference>
<dbReference type="EMBL" id="CP002454">
    <property type="protein sequence ID" value="ADV66157.1"/>
    <property type="molecule type" value="Genomic_DNA"/>
</dbReference>
<evidence type="ECO:0000256" key="6">
    <source>
        <dbReference type="PIRSR" id="PIRSR001430-2"/>
    </source>
</evidence>
<dbReference type="HOGENOM" id="CLU_014673_0_1_0"/>
<dbReference type="eggNOG" id="COG0101">
    <property type="taxonomic scope" value="Bacteria"/>
</dbReference>
<comment type="subunit">
    <text evidence="4">Homodimer.</text>
</comment>
<name>E8U518_DEIML</name>
<dbReference type="PIRSF" id="PIRSF001430">
    <property type="entry name" value="tRNA_psdUrid_synth"/>
    <property type="match status" value="1"/>
</dbReference>
<sequence length="266" mass="28552">MTAPTYAPPSAHVRYRLTVQWDGTHFAGWQSQPNARSVQDDLHAAFKALGMQAFRPVAAGRTDAGVHAEAMPVHVDALSASARIPAARLARALNAHLPTDVAVLDAAPAPAHFHARFSCTERAYSYRVLNAPQRQPLWAGRALLVHAPLDVAAMQVAATQLLGEHDFAAFATREERQTVRRLHALEVRPVGPLLEVHVRGESFLRHMVRGIVGTLLMVGEGRLGASDVAGILVGRARSGAGPNVPPHGLYFTDASYAPRAEASVSE</sequence>
<proteinExistence type="inferred from homology"/>
<feature type="active site" description="Nucleophile" evidence="4 5">
    <location>
        <position position="63"/>
    </location>
</feature>
<comment type="caution">
    <text evidence="4">Lacks conserved residue(s) required for the propagation of feature annotation.</text>
</comment>
<evidence type="ECO:0000313" key="9">
    <source>
        <dbReference type="EMBL" id="ADV66157.1"/>
    </source>
</evidence>
<dbReference type="InterPro" id="IPR020095">
    <property type="entry name" value="PsdUridine_synth_TruA_C"/>
</dbReference>
<dbReference type="EC" id="5.4.99.12" evidence="4"/>
<dbReference type="PANTHER" id="PTHR11142:SF0">
    <property type="entry name" value="TRNA PSEUDOURIDINE SYNTHASE-LIKE 1"/>
    <property type="match status" value="1"/>
</dbReference>
<feature type="domain" description="Pseudouridine synthase I TruA alpha/beta" evidence="8">
    <location>
        <begin position="157"/>
        <end position="256"/>
    </location>
</feature>
<evidence type="ECO:0000259" key="8">
    <source>
        <dbReference type="Pfam" id="PF01416"/>
    </source>
</evidence>
<dbReference type="FunFam" id="3.30.70.580:FF:000001">
    <property type="entry name" value="tRNA pseudouridine synthase A"/>
    <property type="match status" value="1"/>
</dbReference>
<dbReference type="InterPro" id="IPR020094">
    <property type="entry name" value="TruA/RsuA/RluB/E/F_N"/>
</dbReference>
<evidence type="ECO:0000256" key="7">
    <source>
        <dbReference type="RuleBase" id="RU003792"/>
    </source>
</evidence>
<feature type="domain" description="Pseudouridine synthase I TruA alpha/beta" evidence="8">
    <location>
        <begin position="19"/>
        <end position="117"/>
    </location>
</feature>
<dbReference type="HAMAP" id="MF_00171">
    <property type="entry name" value="TruA"/>
    <property type="match status" value="1"/>
</dbReference>
<accession>E8U518</accession>
<keyword evidence="10" id="KW-1185">Reference proteome</keyword>
<dbReference type="GO" id="GO:0003723">
    <property type="term" value="F:RNA binding"/>
    <property type="evidence" value="ECO:0007669"/>
    <property type="project" value="InterPro"/>
</dbReference>
<dbReference type="PANTHER" id="PTHR11142">
    <property type="entry name" value="PSEUDOURIDYLATE SYNTHASE"/>
    <property type="match status" value="1"/>
</dbReference>
<dbReference type="GO" id="GO:0031119">
    <property type="term" value="P:tRNA pseudouridine synthesis"/>
    <property type="evidence" value="ECO:0007669"/>
    <property type="project" value="UniProtKB-UniRule"/>
</dbReference>
<protein>
    <recommendedName>
        <fullName evidence="4">tRNA pseudouridine synthase A</fullName>
        <ecNumber evidence="4">5.4.99.12</ecNumber>
    </recommendedName>
    <alternativeName>
        <fullName evidence="4">tRNA pseudouridine(38-40) synthase</fullName>
    </alternativeName>
    <alternativeName>
        <fullName evidence="4">tRNA pseudouridylate synthase I</fullName>
    </alternativeName>
    <alternativeName>
        <fullName evidence="4">tRNA-uridine isomerase I</fullName>
    </alternativeName>
</protein>
<reference evidence="9 10" key="1">
    <citation type="journal article" date="2011" name="Stand. Genomic Sci.">
        <title>Complete genome sequence of Deinococcus maricopensis type strain (LB-34).</title>
        <authorList>
            <person name="Pukall R."/>
            <person name="Zeytun A."/>
            <person name="Lucas S."/>
            <person name="Lapidus A."/>
            <person name="Hammon N."/>
            <person name="Deshpande S."/>
            <person name="Nolan M."/>
            <person name="Cheng J.F."/>
            <person name="Pitluck S."/>
            <person name="Liolios K."/>
            <person name="Pagani I."/>
            <person name="Mikhailova N."/>
            <person name="Ivanova N."/>
            <person name="Mavromatis K."/>
            <person name="Pati A."/>
            <person name="Tapia R."/>
            <person name="Han C."/>
            <person name="Goodwin L."/>
            <person name="Chen A."/>
            <person name="Palaniappan K."/>
            <person name="Land M."/>
            <person name="Hauser L."/>
            <person name="Chang Y.J."/>
            <person name="Jeffries C.D."/>
            <person name="Brambilla E.M."/>
            <person name="Rohde M."/>
            <person name="Goker M."/>
            <person name="Detter J.C."/>
            <person name="Woyke T."/>
            <person name="Bristow J."/>
            <person name="Eisen J.A."/>
            <person name="Markowitz V."/>
            <person name="Hugenholtz P."/>
            <person name="Kyrpides N.C."/>
            <person name="Klenk H.P."/>
        </authorList>
    </citation>
    <scope>NUCLEOTIDE SEQUENCE [LARGE SCALE GENOMIC DNA]</scope>
    <source>
        <strain evidence="10">DSM 21211 / LMG 22137 / NRRL B-23946 / LB-34</strain>
    </source>
</reference>
<evidence type="ECO:0000256" key="4">
    <source>
        <dbReference type="HAMAP-Rule" id="MF_00171"/>
    </source>
</evidence>
<dbReference type="Pfam" id="PF01416">
    <property type="entry name" value="PseudoU_synth_1"/>
    <property type="match status" value="2"/>
</dbReference>
<dbReference type="SUPFAM" id="SSF55120">
    <property type="entry name" value="Pseudouridine synthase"/>
    <property type="match status" value="1"/>
</dbReference>
<dbReference type="InterPro" id="IPR001406">
    <property type="entry name" value="PsdUridine_synth_TruA"/>
</dbReference>
<evidence type="ECO:0000313" key="10">
    <source>
        <dbReference type="Proteomes" id="UP000008635"/>
    </source>
</evidence>
<dbReference type="Gene3D" id="3.30.70.580">
    <property type="entry name" value="Pseudouridine synthase I, catalytic domain, N-terminal subdomain"/>
    <property type="match status" value="1"/>
</dbReference>
<evidence type="ECO:0000256" key="5">
    <source>
        <dbReference type="PIRSR" id="PIRSR001430-1"/>
    </source>
</evidence>
<comment type="catalytic activity">
    <reaction evidence="4 7">
        <text>uridine(38/39/40) in tRNA = pseudouridine(38/39/40) in tRNA</text>
        <dbReference type="Rhea" id="RHEA:22376"/>
        <dbReference type="Rhea" id="RHEA-COMP:10085"/>
        <dbReference type="Rhea" id="RHEA-COMP:10087"/>
        <dbReference type="ChEBI" id="CHEBI:65314"/>
        <dbReference type="ChEBI" id="CHEBI:65315"/>
        <dbReference type="EC" id="5.4.99.12"/>
    </reaction>
</comment>